<protein>
    <recommendedName>
        <fullName evidence="2">Nucleoplasmin-like domain-containing protein</fullName>
    </recommendedName>
</protein>
<feature type="compositionally biased region" description="Basic and acidic residues" evidence="1">
    <location>
        <begin position="258"/>
        <end position="270"/>
    </location>
</feature>
<dbReference type="KEGG" id="lenr:94173812"/>
<evidence type="ECO:0000313" key="3">
    <source>
        <dbReference type="EMBL" id="KAG5485279.1"/>
    </source>
</evidence>
<feature type="compositionally biased region" description="Acidic residues" evidence="1">
    <location>
        <begin position="276"/>
        <end position="312"/>
    </location>
</feature>
<comment type="caution">
    <text evidence="3">The sequence shown here is derived from an EMBL/GenBank/DDBJ whole genome shotgun (WGS) entry which is preliminary data.</text>
</comment>
<dbReference type="EMBL" id="JAFHKP010000007">
    <property type="protein sequence ID" value="KAG5485279.1"/>
    <property type="molecule type" value="Genomic_DNA"/>
</dbReference>
<dbReference type="InterPro" id="IPR041232">
    <property type="entry name" value="NPL"/>
</dbReference>
<dbReference type="FunFam" id="2.60.120.340:FF:000009">
    <property type="entry name" value="Nucleolar RNA-binding protein, truncated"/>
    <property type="match status" value="1"/>
</dbReference>
<feature type="compositionally biased region" description="Polar residues" evidence="1">
    <location>
        <begin position="384"/>
        <end position="393"/>
    </location>
</feature>
<evidence type="ECO:0000313" key="4">
    <source>
        <dbReference type="Proteomes" id="UP000674179"/>
    </source>
</evidence>
<feature type="compositionally biased region" description="Acidic residues" evidence="1">
    <location>
        <begin position="205"/>
        <end position="257"/>
    </location>
</feature>
<dbReference type="GeneID" id="94173812"/>
<dbReference type="Pfam" id="PF17800">
    <property type="entry name" value="NPL"/>
    <property type="match status" value="1"/>
</dbReference>
<feature type="compositionally biased region" description="Polar residues" evidence="1">
    <location>
        <begin position="331"/>
        <end position="346"/>
    </location>
</feature>
<reference evidence="3 4" key="1">
    <citation type="submission" date="2021-02" db="EMBL/GenBank/DDBJ databases">
        <title>Leishmania (Mundinia) enrietti genome sequencing and assembly.</title>
        <authorList>
            <person name="Almutairi H."/>
            <person name="Gatherer D."/>
        </authorList>
    </citation>
    <scope>NUCLEOTIDE SEQUENCE [LARGE SCALE GENOMIC DNA]</scope>
    <source>
        <strain evidence="3">CUR178</strain>
    </source>
</reference>
<dbReference type="Proteomes" id="UP000674179">
    <property type="component" value="Chromosome 7"/>
</dbReference>
<name>A0A836H3R2_LEIEN</name>
<accession>A0A836H3R2</accession>
<dbReference type="OrthoDB" id="278736at2759"/>
<dbReference type="Gene3D" id="2.60.120.340">
    <property type="entry name" value="Nucleoplasmin core domain"/>
    <property type="match status" value="1"/>
</dbReference>
<gene>
    <name evidence="3" type="ORF">CUR178_06642</name>
</gene>
<sequence>MHIHSRFCPTYIFCLLISSQFSSSPRKVPPLKHSHRYGITVSPLSPTHSPPPTTMQEFHAFSVSPNKEHKLTIPEGCGFHLSVLSLPRGTNGKSTVYVSADGKSYALASLNSQQNILQAPTDLIFNYQQQVTFFAKGSATVHCVGYRQELDLDDDNNASFAMEDSGEDNASNAAKTMALPVDAITDTERGKKRAAAAATAATVSGDEEEEGEEVEDEDRTDSAEDASADETSDAEAAGEEMEEEEEDDDEEIDSDIAEEPKRGMQARRVDPTAPSSEDDEENGSDGDDEEGDAMEESEGNDDDEEEEEEEAEPPMKALRSEGRPSGGSPQGRLNGNSPQGRPSNGSPHGRHSAGGTPQGRKSGGGLSQGSPSTGGSPKGLKNGGASQQGRRSF</sequence>
<keyword evidence="4" id="KW-1185">Reference proteome</keyword>
<evidence type="ECO:0000256" key="1">
    <source>
        <dbReference type="SAM" id="MobiDB-lite"/>
    </source>
</evidence>
<dbReference type="AlphaFoldDB" id="A0A836H3R2"/>
<feature type="domain" description="Nucleoplasmin-like" evidence="2">
    <location>
        <begin position="58"/>
        <end position="146"/>
    </location>
</feature>
<proteinExistence type="predicted"/>
<dbReference type="RefSeq" id="XP_067695543.1">
    <property type="nucleotide sequence ID" value="XM_067838302.1"/>
</dbReference>
<evidence type="ECO:0000259" key="2">
    <source>
        <dbReference type="Pfam" id="PF17800"/>
    </source>
</evidence>
<organism evidence="3 4">
    <name type="scientific">Leishmania enriettii</name>
    <dbReference type="NCBI Taxonomy" id="5663"/>
    <lineage>
        <taxon>Eukaryota</taxon>
        <taxon>Discoba</taxon>
        <taxon>Euglenozoa</taxon>
        <taxon>Kinetoplastea</taxon>
        <taxon>Metakinetoplastina</taxon>
        <taxon>Trypanosomatida</taxon>
        <taxon>Trypanosomatidae</taxon>
        <taxon>Leishmaniinae</taxon>
        <taxon>Leishmania</taxon>
    </lineage>
</organism>
<feature type="region of interest" description="Disordered" evidence="1">
    <location>
        <begin position="190"/>
        <end position="393"/>
    </location>
</feature>